<evidence type="ECO:0000256" key="4">
    <source>
        <dbReference type="ARBA" id="ARBA00023315"/>
    </source>
</evidence>
<evidence type="ECO:0000313" key="7">
    <source>
        <dbReference type="EMBL" id="ASF41985.1"/>
    </source>
</evidence>
<evidence type="ECO:0000259" key="6">
    <source>
        <dbReference type="PROSITE" id="PS51186"/>
    </source>
</evidence>
<dbReference type="PROSITE" id="PS51186">
    <property type="entry name" value="GNAT"/>
    <property type="match status" value="1"/>
</dbReference>
<name>A0A1Z4BL40_9FLAO</name>
<organism evidence="7 8">
    <name type="scientific">Capnocytophaga endodontalis</name>
    <dbReference type="NCBI Taxonomy" id="2708117"/>
    <lineage>
        <taxon>Bacteria</taxon>
        <taxon>Pseudomonadati</taxon>
        <taxon>Bacteroidota</taxon>
        <taxon>Flavobacteriia</taxon>
        <taxon>Flavobacteriales</taxon>
        <taxon>Flavobacteriaceae</taxon>
        <taxon>Capnocytophaga</taxon>
    </lineage>
</organism>
<dbReference type="PANTHER" id="PTHR36449">
    <property type="entry name" value="ACETYLTRANSFERASE-RELATED"/>
    <property type="match status" value="1"/>
</dbReference>
<evidence type="ECO:0000256" key="2">
    <source>
        <dbReference type="ARBA" id="ARBA00022649"/>
    </source>
</evidence>
<dbReference type="Pfam" id="PF13673">
    <property type="entry name" value="Acetyltransf_10"/>
    <property type="match status" value="1"/>
</dbReference>
<accession>A0A1Z4BL40</accession>
<keyword evidence="3 7" id="KW-0808">Transferase</keyword>
<dbReference type="EMBL" id="CP022022">
    <property type="protein sequence ID" value="ASF41985.1"/>
    <property type="molecule type" value="Genomic_DNA"/>
</dbReference>
<dbReference type="InterPro" id="IPR016181">
    <property type="entry name" value="Acyl_CoA_acyltransferase"/>
</dbReference>
<keyword evidence="4" id="KW-0012">Acyltransferase</keyword>
<dbReference type="SUPFAM" id="SSF55729">
    <property type="entry name" value="Acyl-CoA N-acyltransferases (Nat)"/>
    <property type="match status" value="1"/>
</dbReference>
<dbReference type="InterPro" id="IPR000182">
    <property type="entry name" value="GNAT_dom"/>
</dbReference>
<reference evidence="8" key="1">
    <citation type="submission" date="2017-06" db="EMBL/GenBank/DDBJ databases">
        <title>Complete genome sequence of Capnocytophaga sp. KCOM 1579 (=ChDC OS43) isolated from a human refractory periapical abscess lesion.</title>
        <authorList>
            <person name="Kook J.-K."/>
            <person name="Park S.-N."/>
            <person name="Lim Y.K."/>
            <person name="Roh H."/>
        </authorList>
    </citation>
    <scope>NUCLEOTIDE SEQUENCE [LARGE SCALE GENOMIC DNA]</scope>
    <source>
        <strain evidence="8">ChDC OS43</strain>
    </source>
</reference>
<dbReference type="KEGG" id="capn:CBG49_02135"/>
<evidence type="ECO:0000313" key="8">
    <source>
        <dbReference type="Proteomes" id="UP000197007"/>
    </source>
</evidence>
<dbReference type="Proteomes" id="UP000197007">
    <property type="component" value="Chromosome"/>
</dbReference>
<dbReference type="GO" id="GO:0016747">
    <property type="term" value="F:acyltransferase activity, transferring groups other than amino-acyl groups"/>
    <property type="evidence" value="ECO:0007669"/>
    <property type="project" value="InterPro"/>
</dbReference>
<proteinExistence type="predicted"/>
<protein>
    <submittedName>
        <fullName evidence="7">GNAT family N-acetyltransferase</fullName>
    </submittedName>
</protein>
<keyword evidence="8" id="KW-1185">Reference proteome</keyword>
<evidence type="ECO:0000256" key="5">
    <source>
        <dbReference type="ARBA" id="ARBA00049880"/>
    </source>
</evidence>
<evidence type="ECO:0000256" key="3">
    <source>
        <dbReference type="ARBA" id="ARBA00022679"/>
    </source>
</evidence>
<comment type="catalytic activity">
    <reaction evidence="5">
        <text>glycyl-tRNA(Gly) + acetyl-CoA = N-acetylglycyl-tRNA(Gly) + CoA + H(+)</text>
        <dbReference type="Rhea" id="RHEA:81867"/>
        <dbReference type="Rhea" id="RHEA-COMP:9683"/>
        <dbReference type="Rhea" id="RHEA-COMP:19766"/>
        <dbReference type="ChEBI" id="CHEBI:15378"/>
        <dbReference type="ChEBI" id="CHEBI:57287"/>
        <dbReference type="ChEBI" id="CHEBI:57288"/>
        <dbReference type="ChEBI" id="CHEBI:78522"/>
        <dbReference type="ChEBI" id="CHEBI:232036"/>
    </reaction>
</comment>
<sequence>MKIDNFQEVSVLLLTETHTIKPFDCEDDDLNDFLFNEAILYKKELLATTFVIENNERTLGYYSLLNDSLQLKEEMFPSVSQYNKFRKGLLPYPKRHLKSIPSLKIGRLGIDKSCKGKGLGKMILFSIISNCLKFNENQACRLITVDAYNQAIPFYQKMGFKFLTKEIENEHTQLMFFDITTFINN</sequence>
<dbReference type="AlphaFoldDB" id="A0A1Z4BL40"/>
<gene>
    <name evidence="7" type="ORF">CBG49_02135</name>
</gene>
<keyword evidence="1" id="KW-0678">Repressor</keyword>
<dbReference type="RefSeq" id="WP_088593179.1">
    <property type="nucleotide sequence ID" value="NZ_CP022022.1"/>
</dbReference>
<dbReference type="PANTHER" id="PTHR36449:SF1">
    <property type="entry name" value="ACETYLTRANSFERASE"/>
    <property type="match status" value="1"/>
</dbReference>
<feature type="domain" description="N-acetyltransferase" evidence="6">
    <location>
        <begin position="1"/>
        <end position="180"/>
    </location>
</feature>
<evidence type="ECO:0000256" key="1">
    <source>
        <dbReference type="ARBA" id="ARBA00022491"/>
    </source>
</evidence>
<dbReference type="Gene3D" id="3.40.630.30">
    <property type="match status" value="1"/>
</dbReference>
<keyword evidence="2" id="KW-1277">Toxin-antitoxin system</keyword>